<name>A0A385DMS3_9CAUD</name>
<gene>
    <name evidence="2" type="primary">35</name>
    <name evidence="2" type="ORF">SEA_ALI17_35</name>
</gene>
<dbReference type="RefSeq" id="YP_010002512.1">
    <property type="nucleotide sequence ID" value="NC_053245.1"/>
</dbReference>
<evidence type="ECO:0000313" key="3">
    <source>
        <dbReference type="Proteomes" id="UP000262272"/>
    </source>
</evidence>
<feature type="domain" description="LtfC/p132/Gp6 beta-sandwich" evidence="1">
    <location>
        <begin position="10"/>
        <end position="113"/>
    </location>
</feature>
<evidence type="ECO:0000259" key="1">
    <source>
        <dbReference type="Pfam" id="PF23926"/>
    </source>
</evidence>
<evidence type="ECO:0000313" key="2">
    <source>
        <dbReference type="EMBL" id="AXQ60651.1"/>
    </source>
</evidence>
<sequence length="113" mass="12215">MTCALGDPASEENVYLKIGGIFDQQIELREADGDAWAPPVGTTLEFVFGPDPLSPLATWPATIVGNVARVQRTVAQVSAVRNTLRDGTPVRIRMVVPPDTEPDVKTVGMVVWQ</sequence>
<protein>
    <recommendedName>
        <fullName evidence="1">LtfC/p132/Gp6 beta-sandwich domain-containing protein</fullName>
    </recommendedName>
</protein>
<dbReference type="Proteomes" id="UP000262272">
    <property type="component" value="Segment"/>
</dbReference>
<dbReference type="InterPro" id="IPR055688">
    <property type="entry name" value="LtfC/p132/Gp6_b-sand"/>
</dbReference>
<dbReference type="EMBL" id="MH669000">
    <property type="protein sequence ID" value="AXQ60651.1"/>
    <property type="molecule type" value="Genomic_DNA"/>
</dbReference>
<reference evidence="2 3" key="1">
    <citation type="submission" date="2018-07" db="EMBL/GenBank/DDBJ databases">
        <authorList>
            <person name="Celious N.A."/>
            <person name="Jones R.M."/>
            <person name="Banks M.D."/>
            <person name="Grant A."/>
            <person name="McCray S.R."/>
            <person name="Melton Z.A."/>
            <person name="Mitchell A.N."/>
            <person name="Smalls C.A."/>
            <person name="Postiglione A.E."/>
            <person name="Patwardhan S."/>
            <person name="Newman R.H."/>
            <person name="Coomans R.J."/>
            <person name="Warner M.H."/>
            <person name="Garlena R.A."/>
            <person name="Russell D.A."/>
            <person name="Pope W.H."/>
            <person name="Jacobs-Sera D."/>
            <person name="Hatfull G.F."/>
        </authorList>
    </citation>
    <scope>NUCLEOTIDE SEQUENCE [LARGE SCALE GENOMIC DNA]</scope>
</reference>
<accession>A0A385DMS3</accession>
<organism evidence="2 3">
    <name type="scientific">Gordonia phage Ali17</name>
    <dbReference type="NCBI Taxonomy" id="2301561"/>
    <lineage>
        <taxon>Viruses</taxon>
        <taxon>Duplodnaviria</taxon>
        <taxon>Heunggongvirae</taxon>
        <taxon>Uroviricota</taxon>
        <taxon>Caudoviricetes</taxon>
        <taxon>Stackebrandtviridae</taxon>
        <taxon>Schenleyvirinae</taxon>
        <taxon>Leonardvirus</taxon>
        <taxon>Leonardvirus ali17</taxon>
    </lineage>
</organism>
<keyword evidence="3" id="KW-1185">Reference proteome</keyword>
<dbReference type="KEGG" id="vg:63027063"/>
<dbReference type="GeneID" id="63027063"/>
<dbReference type="Pfam" id="PF23926">
    <property type="entry name" value="LtfC"/>
    <property type="match status" value="1"/>
</dbReference>
<proteinExistence type="predicted"/>